<evidence type="ECO:0008006" key="9">
    <source>
        <dbReference type="Google" id="ProtNLM"/>
    </source>
</evidence>
<reference evidence="7" key="2">
    <citation type="submission" date="2020-09" db="EMBL/GenBank/DDBJ databases">
        <authorList>
            <person name="Sun Q."/>
            <person name="Zhou Y."/>
        </authorList>
    </citation>
    <scope>NUCLEOTIDE SEQUENCE</scope>
    <source>
        <strain evidence="7">CGMCC 1.12777</strain>
    </source>
</reference>
<dbReference type="GO" id="GO:0005737">
    <property type="term" value="C:cytoplasm"/>
    <property type="evidence" value="ECO:0007669"/>
    <property type="project" value="TreeGrafter"/>
</dbReference>
<dbReference type="SUPFAM" id="SSF75005">
    <property type="entry name" value="Arabinanase/levansucrase/invertase"/>
    <property type="match status" value="1"/>
</dbReference>
<evidence type="ECO:0000259" key="6">
    <source>
        <dbReference type="Pfam" id="PF08244"/>
    </source>
</evidence>
<dbReference type="InterPro" id="IPR023296">
    <property type="entry name" value="Glyco_hydro_beta-prop_sf"/>
</dbReference>
<dbReference type="CDD" id="cd18622">
    <property type="entry name" value="GH32_Inu-like"/>
    <property type="match status" value="1"/>
</dbReference>
<name>A0A8J2ZZG9_9BACL</name>
<dbReference type="EMBL" id="BMFV01000033">
    <property type="protein sequence ID" value="GGH86548.1"/>
    <property type="molecule type" value="Genomic_DNA"/>
</dbReference>
<evidence type="ECO:0000259" key="5">
    <source>
        <dbReference type="Pfam" id="PF00251"/>
    </source>
</evidence>
<dbReference type="Pfam" id="PF08244">
    <property type="entry name" value="Glyco_hydro_32C"/>
    <property type="match status" value="1"/>
</dbReference>
<dbReference type="Gene3D" id="2.115.10.20">
    <property type="entry name" value="Glycosyl hydrolase domain, family 43"/>
    <property type="match status" value="1"/>
</dbReference>
<dbReference type="SUPFAM" id="SSF49899">
    <property type="entry name" value="Concanavalin A-like lectins/glucanases"/>
    <property type="match status" value="1"/>
</dbReference>
<evidence type="ECO:0000256" key="3">
    <source>
        <dbReference type="ARBA" id="ARBA00023295"/>
    </source>
</evidence>
<gene>
    <name evidence="7" type="ORF">GCM10007096_34510</name>
</gene>
<dbReference type="RefSeq" id="WP_188498633.1">
    <property type="nucleotide sequence ID" value="NZ_BMFV01000033.1"/>
</dbReference>
<feature type="domain" description="Glycosyl hydrolase family 32 N-terminal" evidence="5">
    <location>
        <begin position="10"/>
        <end position="324"/>
    </location>
</feature>
<dbReference type="InterPro" id="IPR013148">
    <property type="entry name" value="Glyco_hydro_32_N"/>
</dbReference>
<accession>A0A8J2ZZG9</accession>
<dbReference type="GO" id="GO:0005987">
    <property type="term" value="P:sucrose catabolic process"/>
    <property type="evidence" value="ECO:0007669"/>
    <property type="project" value="TreeGrafter"/>
</dbReference>
<keyword evidence="2 4" id="KW-0378">Hydrolase</keyword>
<dbReference type="Pfam" id="PF00251">
    <property type="entry name" value="Glyco_hydro_32N"/>
    <property type="match status" value="1"/>
</dbReference>
<dbReference type="InterPro" id="IPR001362">
    <property type="entry name" value="Glyco_hydro_32"/>
</dbReference>
<dbReference type="SMART" id="SM00640">
    <property type="entry name" value="Glyco_32"/>
    <property type="match status" value="1"/>
</dbReference>
<keyword evidence="8" id="KW-1185">Reference proteome</keyword>
<dbReference type="PANTHER" id="PTHR42800:SF1">
    <property type="entry name" value="EXOINULINASE INUD (AFU_ORTHOLOGUE AFUA_5G00480)"/>
    <property type="match status" value="1"/>
</dbReference>
<dbReference type="PANTHER" id="PTHR42800">
    <property type="entry name" value="EXOINULINASE INUD (AFU_ORTHOLOGUE AFUA_5G00480)"/>
    <property type="match status" value="1"/>
</dbReference>
<proteinExistence type="inferred from homology"/>
<dbReference type="InterPro" id="IPR013189">
    <property type="entry name" value="Glyco_hydro_32_C"/>
</dbReference>
<evidence type="ECO:0000256" key="4">
    <source>
        <dbReference type="RuleBase" id="RU362110"/>
    </source>
</evidence>
<dbReference type="InterPro" id="IPR013320">
    <property type="entry name" value="ConA-like_dom_sf"/>
</dbReference>
<comment type="similarity">
    <text evidence="1 4">Belongs to the glycosyl hydrolase 32 family.</text>
</comment>
<dbReference type="Proteomes" id="UP000656813">
    <property type="component" value="Unassembled WGS sequence"/>
</dbReference>
<evidence type="ECO:0000256" key="2">
    <source>
        <dbReference type="ARBA" id="ARBA00022801"/>
    </source>
</evidence>
<sequence>MRVIERPKLHFTARENWLNDPNGLVYYQGEYHLFFQHHPFGTTWGTMHWGHAVSQDLLHWEHLPIALFPDELGTIFSGSAVVDWQDTTGFFDGQPGLVAIFTHHLDTDTGVLERQSLAYSKDAGRTWTKYDGNPVLVNEQETDFRDPKVFWHDETQSWIMVVAAGQRVLIYTSSNLTDWSYRSAFASSNLGKWDGVWECPDLFELPVEDKDQVKKWVLLVSVGSVHIPGAPRTQYFVGYFDGTTFVNENKEETVLWLDYGGDNYAGVSWSDIPEEDGRRMYLGWMSSPKYANVTPTKEWRGALTLPRQLELRTTAEGIRLFQHPVEELVTVRQLVKTMEASIIQPDAPLISLVEHEAFEVIAEFEWKNAAGFGIQIKTADREHTSIGYRCDENWLYIDRSCSGKVDFHPEFSETQGVAIALREKRLSLRLIVDHCSVELFAEDGEVVMTSLIFPSQACKEIHWFADGGTVKLKHCEIYTLNS</sequence>
<organism evidence="7 8">
    <name type="scientific">Pullulanibacillus pueri</name>
    <dbReference type="NCBI Taxonomy" id="1437324"/>
    <lineage>
        <taxon>Bacteria</taxon>
        <taxon>Bacillati</taxon>
        <taxon>Bacillota</taxon>
        <taxon>Bacilli</taxon>
        <taxon>Bacillales</taxon>
        <taxon>Sporolactobacillaceae</taxon>
        <taxon>Pullulanibacillus</taxon>
    </lineage>
</organism>
<feature type="domain" description="Glycosyl hydrolase family 32 C-terminal" evidence="6">
    <location>
        <begin position="342"/>
        <end position="478"/>
    </location>
</feature>
<keyword evidence="3 4" id="KW-0326">Glycosidase</keyword>
<comment type="caution">
    <text evidence="7">The sequence shown here is derived from an EMBL/GenBank/DDBJ whole genome shotgun (WGS) entry which is preliminary data.</text>
</comment>
<protein>
    <recommendedName>
        <fullName evidence="9">Glycoside hydrolase</fullName>
    </recommendedName>
</protein>
<dbReference type="GO" id="GO:0004575">
    <property type="term" value="F:sucrose alpha-glucosidase activity"/>
    <property type="evidence" value="ECO:0007669"/>
    <property type="project" value="TreeGrafter"/>
</dbReference>
<dbReference type="AlphaFoldDB" id="A0A8J2ZZG9"/>
<evidence type="ECO:0000313" key="7">
    <source>
        <dbReference type="EMBL" id="GGH86548.1"/>
    </source>
</evidence>
<dbReference type="Gene3D" id="2.60.120.560">
    <property type="entry name" value="Exo-inulinase, domain 1"/>
    <property type="match status" value="1"/>
</dbReference>
<evidence type="ECO:0000313" key="8">
    <source>
        <dbReference type="Proteomes" id="UP000656813"/>
    </source>
</evidence>
<reference evidence="7" key="1">
    <citation type="journal article" date="2014" name="Int. J. Syst. Evol. Microbiol.">
        <title>Complete genome sequence of Corynebacterium casei LMG S-19264T (=DSM 44701T), isolated from a smear-ripened cheese.</title>
        <authorList>
            <consortium name="US DOE Joint Genome Institute (JGI-PGF)"/>
            <person name="Walter F."/>
            <person name="Albersmeier A."/>
            <person name="Kalinowski J."/>
            <person name="Ruckert C."/>
        </authorList>
    </citation>
    <scope>NUCLEOTIDE SEQUENCE</scope>
    <source>
        <strain evidence="7">CGMCC 1.12777</strain>
    </source>
</reference>
<evidence type="ECO:0000256" key="1">
    <source>
        <dbReference type="ARBA" id="ARBA00009902"/>
    </source>
</evidence>